<dbReference type="SMART" id="SM00174">
    <property type="entry name" value="RHO"/>
    <property type="match status" value="1"/>
</dbReference>
<keyword evidence="1" id="KW-0547">Nucleotide-binding</keyword>
<proteinExistence type="predicted"/>
<dbReference type="Pfam" id="PF00071">
    <property type="entry name" value="Ras"/>
    <property type="match status" value="1"/>
</dbReference>
<feature type="domain" description="J" evidence="4">
    <location>
        <begin position="232"/>
        <end position="289"/>
    </location>
</feature>
<dbReference type="InterPro" id="IPR005225">
    <property type="entry name" value="Small_GTP-bd"/>
</dbReference>
<dbReference type="InterPro" id="IPR001806">
    <property type="entry name" value="Small_GTPase"/>
</dbReference>
<dbReference type="PROSITE" id="PS51419">
    <property type="entry name" value="RAB"/>
    <property type="match status" value="1"/>
</dbReference>
<dbReference type="InterPro" id="IPR036869">
    <property type="entry name" value="J_dom_sf"/>
</dbReference>
<dbReference type="PRINTS" id="PR00449">
    <property type="entry name" value="RASTRNSFRMNG"/>
</dbReference>
<evidence type="ECO:0000313" key="6">
    <source>
        <dbReference type="Proteomes" id="UP001286313"/>
    </source>
</evidence>
<dbReference type="Gene3D" id="1.10.287.110">
    <property type="entry name" value="DnaJ domain"/>
    <property type="match status" value="1"/>
</dbReference>
<reference evidence="5" key="1">
    <citation type="submission" date="2023-10" db="EMBL/GenBank/DDBJ databases">
        <title>Genome assemblies of two species of porcelain crab, Petrolisthes cinctipes and Petrolisthes manimaculis (Anomura: Porcellanidae).</title>
        <authorList>
            <person name="Angst P."/>
        </authorList>
    </citation>
    <scope>NUCLEOTIDE SEQUENCE</scope>
    <source>
        <strain evidence="5">PB745_01</strain>
        <tissue evidence="5">Gill</tissue>
    </source>
</reference>
<dbReference type="InterPro" id="IPR001623">
    <property type="entry name" value="DnaJ_domain"/>
</dbReference>
<dbReference type="SMART" id="SM00271">
    <property type="entry name" value="DnaJ"/>
    <property type="match status" value="1"/>
</dbReference>
<organism evidence="5 6">
    <name type="scientific">Petrolisthes cinctipes</name>
    <name type="common">Flat porcelain crab</name>
    <dbReference type="NCBI Taxonomy" id="88211"/>
    <lineage>
        <taxon>Eukaryota</taxon>
        <taxon>Metazoa</taxon>
        <taxon>Ecdysozoa</taxon>
        <taxon>Arthropoda</taxon>
        <taxon>Crustacea</taxon>
        <taxon>Multicrustacea</taxon>
        <taxon>Malacostraca</taxon>
        <taxon>Eumalacostraca</taxon>
        <taxon>Eucarida</taxon>
        <taxon>Decapoda</taxon>
        <taxon>Pleocyemata</taxon>
        <taxon>Anomura</taxon>
        <taxon>Galatheoidea</taxon>
        <taxon>Porcellanidae</taxon>
        <taxon>Petrolisthes</taxon>
    </lineage>
</organism>
<keyword evidence="2" id="KW-0342">GTP-binding</keyword>
<dbReference type="SMART" id="SM00175">
    <property type="entry name" value="RAB"/>
    <property type="match status" value="1"/>
</dbReference>
<evidence type="ECO:0000256" key="3">
    <source>
        <dbReference type="SAM" id="MobiDB-lite"/>
    </source>
</evidence>
<dbReference type="SUPFAM" id="SSF52540">
    <property type="entry name" value="P-loop containing nucleoside triphosphate hydrolases"/>
    <property type="match status" value="1"/>
</dbReference>
<accession>A0AAE1ETA2</accession>
<dbReference type="PROSITE" id="PS51421">
    <property type="entry name" value="RAS"/>
    <property type="match status" value="1"/>
</dbReference>
<dbReference type="NCBIfam" id="TIGR00231">
    <property type="entry name" value="small_GTP"/>
    <property type="match status" value="1"/>
</dbReference>
<dbReference type="InterPro" id="IPR050227">
    <property type="entry name" value="Rab"/>
</dbReference>
<comment type="caution">
    <text evidence="5">The sequence shown here is derived from an EMBL/GenBank/DDBJ whole genome shotgun (WGS) entry which is preliminary data.</text>
</comment>
<dbReference type="EMBL" id="JAWQEG010004540">
    <property type="protein sequence ID" value="KAK3861179.1"/>
    <property type="molecule type" value="Genomic_DNA"/>
</dbReference>
<protein>
    <recommendedName>
        <fullName evidence="4">J domain-containing protein</fullName>
    </recommendedName>
</protein>
<dbReference type="Proteomes" id="UP001286313">
    <property type="component" value="Unassembled WGS sequence"/>
</dbReference>
<evidence type="ECO:0000256" key="2">
    <source>
        <dbReference type="ARBA" id="ARBA00023134"/>
    </source>
</evidence>
<gene>
    <name evidence="5" type="ORF">Pcinc_032819</name>
</gene>
<dbReference type="AlphaFoldDB" id="A0AAE1ETA2"/>
<evidence type="ECO:0000259" key="4">
    <source>
        <dbReference type="PROSITE" id="PS50076"/>
    </source>
</evidence>
<evidence type="ECO:0000256" key="1">
    <source>
        <dbReference type="ARBA" id="ARBA00022741"/>
    </source>
</evidence>
<feature type="region of interest" description="Disordered" evidence="3">
    <location>
        <begin position="194"/>
        <end position="214"/>
    </location>
</feature>
<dbReference type="GO" id="GO:0005525">
    <property type="term" value="F:GTP binding"/>
    <property type="evidence" value="ECO:0007669"/>
    <property type="project" value="UniProtKB-KW"/>
</dbReference>
<dbReference type="Pfam" id="PF00226">
    <property type="entry name" value="DnaJ"/>
    <property type="match status" value="1"/>
</dbReference>
<dbReference type="InterPro" id="IPR027417">
    <property type="entry name" value="P-loop_NTPase"/>
</dbReference>
<dbReference type="CDD" id="cd06257">
    <property type="entry name" value="DnaJ"/>
    <property type="match status" value="1"/>
</dbReference>
<dbReference type="GO" id="GO:0003924">
    <property type="term" value="F:GTPase activity"/>
    <property type="evidence" value="ECO:0007669"/>
    <property type="project" value="InterPro"/>
</dbReference>
<sequence length="293" mass="31291">MDSRTGTKGVSRIRILSLGNPGVGKSCLIKRYCEKRFVGKYVPTVGIDYGSTTVDLDGRKVSVHFFDTSGSPLFEDVRSEFYRDMQGILLAYDVTDRSSFIALDAWLAELRHNLGSPEPRDDWGAAVVVCGTRTDTGGSGGGRQVTEGEGRGWADRHHMPHVLTSAALGTGVNHAFHTLFVQALQLKDGLRPGGGGGVNNSSGGIGGGGGGGGGTVDPEVLQAIHRLTHAPDDHDKLALSRRTLSRDEINKSYRRLAALVHPDKCKAPGAEEAFKALTQARNNLLKLSTETTV</sequence>
<keyword evidence="6" id="KW-1185">Reference proteome</keyword>
<name>A0AAE1ETA2_PETCI</name>
<dbReference type="PROSITE" id="PS50076">
    <property type="entry name" value="DNAJ_2"/>
    <property type="match status" value="1"/>
</dbReference>
<dbReference type="SUPFAM" id="SSF46565">
    <property type="entry name" value="Chaperone J-domain"/>
    <property type="match status" value="1"/>
</dbReference>
<dbReference type="PANTHER" id="PTHR47977">
    <property type="entry name" value="RAS-RELATED PROTEIN RAB"/>
    <property type="match status" value="1"/>
</dbReference>
<dbReference type="SMART" id="SM00173">
    <property type="entry name" value="RAS"/>
    <property type="match status" value="1"/>
</dbReference>
<evidence type="ECO:0000313" key="5">
    <source>
        <dbReference type="EMBL" id="KAK3861179.1"/>
    </source>
</evidence>
<dbReference type="FunFam" id="3.40.50.300:FF:001447">
    <property type="entry name" value="Ras-related protein Rab-1B"/>
    <property type="match status" value="1"/>
</dbReference>
<dbReference type="Gene3D" id="3.40.50.300">
    <property type="entry name" value="P-loop containing nucleotide triphosphate hydrolases"/>
    <property type="match status" value="1"/>
</dbReference>